<feature type="transmembrane region" description="Helical" evidence="1">
    <location>
        <begin position="100"/>
        <end position="120"/>
    </location>
</feature>
<comment type="caution">
    <text evidence="3">The sequence shown here is derived from an EMBL/GenBank/DDBJ whole genome shotgun (WGS) entry which is preliminary data.</text>
</comment>
<keyword evidence="1" id="KW-0812">Transmembrane</keyword>
<dbReference type="OrthoDB" id="508112at2"/>
<dbReference type="PANTHER" id="PTHR40407">
    <property type="entry name" value="MEMBRANE PROTEIN-LIKE PROTEIN"/>
    <property type="match status" value="1"/>
</dbReference>
<dbReference type="Pfam" id="PF07786">
    <property type="entry name" value="HGSNAT_cat"/>
    <property type="match status" value="1"/>
</dbReference>
<protein>
    <submittedName>
        <fullName evidence="3">DUF1624 domain-containing protein</fullName>
    </submittedName>
</protein>
<feature type="transmembrane region" description="Helical" evidence="1">
    <location>
        <begin position="319"/>
        <end position="337"/>
    </location>
</feature>
<feature type="transmembrane region" description="Helical" evidence="1">
    <location>
        <begin position="362"/>
        <end position="381"/>
    </location>
</feature>
<dbReference type="RefSeq" id="WP_135528645.1">
    <property type="nucleotide sequence ID" value="NZ_SRKZ01000001.1"/>
</dbReference>
<evidence type="ECO:0000256" key="1">
    <source>
        <dbReference type="SAM" id="Phobius"/>
    </source>
</evidence>
<proteinExistence type="predicted"/>
<feature type="transmembrane region" description="Helical" evidence="1">
    <location>
        <begin position="235"/>
        <end position="254"/>
    </location>
</feature>
<dbReference type="Proteomes" id="UP000298284">
    <property type="component" value="Unassembled WGS sequence"/>
</dbReference>
<sequence>MQSAAELPTIVVAPSRATSSRVQAVDVMRGLVMVIMALDHVRELWSPTAFRPEDLTQATGWLFFTRWITHFCAPTFVFLSGVSIWLLQQKKGSRGVTSRFLVTRGLWLVVTEVLVITFLLQWSYTILVLEVIWAIGCGMVLLAGLLWLPRPVLAGLAALILPGHDALPIIQPVTGSNVGWALLHNTPFLVPLGSSVPALLVAYSVGPWLGVMLAGYVIGPWFARPLPERAQWLRLAGVGLLGLFVALRATNWYGDPAPWSVQPRGGFYTVLSFLNVSKYPPSLLFVSLTLGVSLLLLSQLDTADNRLTRWLRTFGQVPFFYFVLHLLLISVGAWIWTRLSFGQAINLSFAAPPTWPKEYAPSLWRAYAVWAGVVLVAYWPCRWYRNFKRHHTYWWLSYV</sequence>
<feature type="transmembrane region" description="Helical" evidence="1">
    <location>
        <begin position="126"/>
        <end position="148"/>
    </location>
</feature>
<feature type="transmembrane region" description="Helical" evidence="1">
    <location>
        <begin position="279"/>
        <end position="298"/>
    </location>
</feature>
<name>A0A4Z0MRN3_9BACT</name>
<feature type="transmembrane region" description="Helical" evidence="1">
    <location>
        <begin position="200"/>
        <end position="223"/>
    </location>
</feature>
<dbReference type="AlphaFoldDB" id="A0A4Z0MRN3"/>
<reference evidence="3 4" key="1">
    <citation type="submission" date="2019-04" db="EMBL/GenBank/DDBJ databases">
        <authorList>
            <person name="Feng G."/>
            <person name="Zhang J."/>
            <person name="Zhu H."/>
        </authorList>
    </citation>
    <scope>NUCLEOTIDE SEQUENCE [LARGE SCALE GENOMIC DNA]</scope>
    <source>
        <strain evidence="3 4">JCM 19491</strain>
    </source>
</reference>
<feature type="domain" description="Heparan-alpha-glucosaminide N-acetyltransferase catalytic" evidence="2">
    <location>
        <begin position="21"/>
        <end position="233"/>
    </location>
</feature>
<keyword evidence="1" id="KW-0472">Membrane</keyword>
<evidence type="ECO:0000313" key="3">
    <source>
        <dbReference type="EMBL" id="TGD82483.1"/>
    </source>
</evidence>
<dbReference type="PANTHER" id="PTHR40407:SF1">
    <property type="entry name" value="HEPARAN-ALPHA-GLUCOSAMINIDE N-ACETYLTRANSFERASE CATALYTIC DOMAIN-CONTAINING PROTEIN"/>
    <property type="match status" value="1"/>
</dbReference>
<evidence type="ECO:0000313" key="4">
    <source>
        <dbReference type="Proteomes" id="UP000298284"/>
    </source>
</evidence>
<dbReference type="EMBL" id="SRKZ01000001">
    <property type="protein sequence ID" value="TGD82483.1"/>
    <property type="molecule type" value="Genomic_DNA"/>
</dbReference>
<feature type="transmembrane region" description="Helical" evidence="1">
    <location>
        <begin position="67"/>
        <end position="88"/>
    </location>
</feature>
<gene>
    <name evidence="3" type="ORF">EU557_01470</name>
</gene>
<feature type="transmembrane region" description="Helical" evidence="1">
    <location>
        <begin position="155"/>
        <end position="180"/>
    </location>
</feature>
<dbReference type="InterPro" id="IPR012429">
    <property type="entry name" value="HGSNAT_cat"/>
</dbReference>
<organism evidence="3 4">
    <name type="scientific">Hymenobacter wooponensis</name>
    <dbReference type="NCBI Taxonomy" id="1525360"/>
    <lineage>
        <taxon>Bacteria</taxon>
        <taxon>Pseudomonadati</taxon>
        <taxon>Bacteroidota</taxon>
        <taxon>Cytophagia</taxon>
        <taxon>Cytophagales</taxon>
        <taxon>Hymenobacteraceae</taxon>
        <taxon>Hymenobacter</taxon>
    </lineage>
</organism>
<keyword evidence="1" id="KW-1133">Transmembrane helix</keyword>
<accession>A0A4Z0MRN3</accession>
<evidence type="ECO:0000259" key="2">
    <source>
        <dbReference type="Pfam" id="PF07786"/>
    </source>
</evidence>
<keyword evidence="4" id="KW-1185">Reference proteome</keyword>